<dbReference type="OrthoDB" id="203796at2759"/>
<feature type="compositionally biased region" description="Basic and acidic residues" evidence="1">
    <location>
        <begin position="58"/>
        <end position="69"/>
    </location>
</feature>
<comment type="caution">
    <text evidence="3">The sequence shown here is derived from an EMBL/GenBank/DDBJ whole genome shotgun (WGS) entry which is preliminary data.</text>
</comment>
<reference evidence="3" key="1">
    <citation type="journal article" date="2020" name="bioRxiv">
        <title>Whole genome comparisons of ergot fungi reveals the divergence and evolution of species within the genus Claviceps are the result of varying mechanisms driving genome evolution and host range expansion.</title>
        <authorList>
            <person name="Wyka S.A."/>
            <person name="Mondo S.J."/>
            <person name="Liu M."/>
            <person name="Dettman J."/>
            <person name="Nalam V."/>
            <person name="Broders K.D."/>
        </authorList>
    </citation>
    <scope>NUCLEOTIDE SEQUENCE</scope>
    <source>
        <strain evidence="3">CCC 1102</strain>
    </source>
</reference>
<evidence type="ECO:0000313" key="4">
    <source>
        <dbReference type="Proteomes" id="UP000784919"/>
    </source>
</evidence>
<evidence type="ECO:0000256" key="2">
    <source>
        <dbReference type="SAM" id="Phobius"/>
    </source>
</evidence>
<name>A0A9P7MSY0_9HYPO</name>
<keyword evidence="2" id="KW-0472">Membrane</keyword>
<evidence type="ECO:0000313" key="3">
    <source>
        <dbReference type="EMBL" id="KAG5966318.1"/>
    </source>
</evidence>
<keyword evidence="2" id="KW-1133">Transmembrane helix</keyword>
<feature type="region of interest" description="Disordered" evidence="1">
    <location>
        <begin position="1"/>
        <end position="85"/>
    </location>
</feature>
<evidence type="ECO:0000256" key="1">
    <source>
        <dbReference type="SAM" id="MobiDB-lite"/>
    </source>
</evidence>
<feature type="transmembrane region" description="Helical" evidence="2">
    <location>
        <begin position="291"/>
        <end position="311"/>
    </location>
</feature>
<organism evidence="3 4">
    <name type="scientific">Claviceps arundinis</name>
    <dbReference type="NCBI Taxonomy" id="1623583"/>
    <lineage>
        <taxon>Eukaryota</taxon>
        <taxon>Fungi</taxon>
        <taxon>Dikarya</taxon>
        <taxon>Ascomycota</taxon>
        <taxon>Pezizomycotina</taxon>
        <taxon>Sordariomycetes</taxon>
        <taxon>Hypocreomycetidae</taxon>
        <taxon>Hypocreales</taxon>
        <taxon>Clavicipitaceae</taxon>
        <taxon>Claviceps</taxon>
    </lineage>
</organism>
<feature type="compositionally biased region" description="Low complexity" evidence="1">
    <location>
        <begin position="1"/>
        <end position="21"/>
    </location>
</feature>
<keyword evidence="2" id="KW-0812">Transmembrane</keyword>
<protein>
    <submittedName>
        <fullName evidence="3">Uncharacterized protein</fullName>
    </submittedName>
</protein>
<accession>A0A9P7MSY0</accession>
<proteinExistence type="predicted"/>
<gene>
    <name evidence="3" type="ORF">E4U56_001345</name>
</gene>
<feature type="compositionally biased region" description="Basic and acidic residues" evidence="1">
    <location>
        <begin position="30"/>
        <end position="42"/>
    </location>
</feature>
<dbReference type="EMBL" id="SRPS01000137">
    <property type="protein sequence ID" value="KAG5966318.1"/>
    <property type="molecule type" value="Genomic_DNA"/>
</dbReference>
<dbReference type="Proteomes" id="UP000784919">
    <property type="component" value="Unassembled WGS sequence"/>
</dbReference>
<dbReference type="PANTHER" id="PTHR37848:SF1">
    <property type="entry name" value="SUN DOMAIN-CONTAINING PROTEIN"/>
    <property type="match status" value="1"/>
</dbReference>
<sequence length="415" mass="47455">MGKPSASPPKGSSSSPAASLEMPPPLSSDRQPHEPSHARYFDQDVAELGGDDLPPLYTEHEDFNDDPRPYDPLLPPSRDNDGFETVYPFRRDETTAWYLDARLDRDPDFLAHHIDKLAMIPPRPFVRIVGTHTDKAGGGSCNDKNQSRDTQEVTDFEIEIELTHLFYSDIRSAQAWNTLHTAGNFEKVRRGTVLATRAPGFGGSGGALPEEGVPGLREWCRRYCASRCGLKCFTMERRVEGYDWEMLRRRLHGLVQATNYRGHVKIDFPVRHSHVHVYNECRINRWRLTKWIATMFTLSLMFVFTWPYLFFMTRRWETVTAEWRLSEPTAVPGRRKYVSMSEEQWYTMWAAAMQRAMLERRRGILDQGDLERARMGLGRGQGQGERGEGMARTVEEGVEAMGVVNRSFGWGGDSC</sequence>
<dbReference type="PANTHER" id="PTHR37848">
    <property type="entry name" value="EXPRESSED PROTEIN"/>
    <property type="match status" value="1"/>
</dbReference>
<dbReference type="AlphaFoldDB" id="A0A9P7MSY0"/>